<feature type="binding site" evidence="11">
    <location>
        <position position="94"/>
    </location>
    <ligand>
        <name>FMN</name>
        <dbReference type="ChEBI" id="CHEBI:58210"/>
    </ligand>
</feature>
<feature type="binding site" evidence="11">
    <location>
        <begin position="281"/>
        <end position="282"/>
    </location>
    <ligand>
        <name>FMN</name>
        <dbReference type="ChEBI" id="CHEBI:58210"/>
    </ligand>
</feature>
<protein>
    <recommendedName>
        <fullName evidence="11">Isopentenyl-diphosphate delta-isomerase</fullName>
        <shortName evidence="11">IPP isomerase</shortName>
        <ecNumber evidence="11">5.3.3.2</ecNumber>
    </recommendedName>
    <alternativeName>
        <fullName evidence="11">Isopentenyl diphosphate:dimethylallyl diphosphate isomerase</fullName>
    </alternativeName>
    <alternativeName>
        <fullName evidence="11">Isopentenyl pyrophosphate isomerase</fullName>
    </alternativeName>
    <alternativeName>
        <fullName evidence="11">Type 2 isopentenyl diphosphate isomerase</fullName>
        <shortName evidence="11">IDI-2</shortName>
    </alternativeName>
</protein>
<dbReference type="GO" id="GO:0070402">
    <property type="term" value="F:NADPH binding"/>
    <property type="evidence" value="ECO:0007669"/>
    <property type="project" value="UniProtKB-UniRule"/>
</dbReference>
<gene>
    <name evidence="11" type="primary">fni</name>
    <name evidence="13" type="ORF">FD15_GL001389</name>
</gene>
<comment type="caution">
    <text evidence="11">Lacks conserved residue(s) required for the propagation of feature annotation.</text>
</comment>
<evidence type="ECO:0000256" key="5">
    <source>
        <dbReference type="ARBA" id="ARBA00022723"/>
    </source>
</evidence>
<evidence type="ECO:0000256" key="9">
    <source>
        <dbReference type="ARBA" id="ARBA00023235"/>
    </source>
</evidence>
<evidence type="ECO:0000259" key="12">
    <source>
        <dbReference type="Pfam" id="PF01070"/>
    </source>
</evidence>
<dbReference type="SUPFAM" id="SSF51395">
    <property type="entry name" value="FMN-linked oxidoreductases"/>
    <property type="match status" value="1"/>
</dbReference>
<reference evidence="13 14" key="1">
    <citation type="journal article" date="2015" name="Genome Announc.">
        <title>Expanding the biotechnology potential of lactobacilli through comparative genomics of 213 strains and associated genera.</title>
        <authorList>
            <person name="Sun Z."/>
            <person name="Harris H.M."/>
            <person name="McCann A."/>
            <person name="Guo C."/>
            <person name="Argimon S."/>
            <person name="Zhang W."/>
            <person name="Yang X."/>
            <person name="Jeffery I.B."/>
            <person name="Cooney J.C."/>
            <person name="Kagawa T.F."/>
            <person name="Liu W."/>
            <person name="Song Y."/>
            <person name="Salvetti E."/>
            <person name="Wrobel A."/>
            <person name="Rasinkangas P."/>
            <person name="Parkhill J."/>
            <person name="Rea M.C."/>
            <person name="O'Sullivan O."/>
            <person name="Ritari J."/>
            <person name="Douillard F.P."/>
            <person name="Paul Ross R."/>
            <person name="Yang R."/>
            <person name="Briner A.E."/>
            <person name="Felis G.E."/>
            <person name="de Vos W.M."/>
            <person name="Barrangou R."/>
            <person name="Klaenhammer T.R."/>
            <person name="Caufield P.W."/>
            <person name="Cui Y."/>
            <person name="Zhang H."/>
            <person name="O'Toole P.W."/>
        </authorList>
    </citation>
    <scope>NUCLEOTIDE SEQUENCE [LARGE SCALE GENOMIC DNA]</scope>
    <source>
        <strain evidence="13 14">DSM 21376</strain>
    </source>
</reference>
<evidence type="ECO:0000313" key="14">
    <source>
        <dbReference type="Proteomes" id="UP000050961"/>
    </source>
</evidence>
<keyword evidence="6 11" id="KW-0460">Magnesium</keyword>
<evidence type="ECO:0000256" key="8">
    <source>
        <dbReference type="ARBA" id="ARBA00023229"/>
    </source>
</evidence>
<dbReference type="Pfam" id="PF01070">
    <property type="entry name" value="FMN_dh"/>
    <property type="match status" value="1"/>
</dbReference>
<feature type="binding site" evidence="11">
    <location>
        <begin position="7"/>
        <end position="8"/>
    </location>
    <ligand>
        <name>substrate</name>
    </ligand>
</feature>
<feature type="binding site" evidence="11">
    <location>
        <position position="154"/>
    </location>
    <ligand>
        <name>Mg(2+)</name>
        <dbReference type="ChEBI" id="CHEBI:18420"/>
    </ligand>
</feature>
<proteinExistence type="inferred from homology"/>
<keyword evidence="8 11" id="KW-0414">Isoprene biosynthesis</keyword>
<comment type="similarity">
    <text evidence="11">Belongs to the IPP isomerase type 2 family.</text>
</comment>
<dbReference type="GO" id="GO:0000287">
    <property type="term" value="F:magnesium ion binding"/>
    <property type="evidence" value="ECO:0007669"/>
    <property type="project" value="UniProtKB-UniRule"/>
</dbReference>
<comment type="function">
    <text evidence="11">Involved in the biosynthesis of isoprenoids. Catalyzes the 1,3-allylic rearrangement of the homoallylic substrate isopentenyl (IPP) to its allylic isomer, dimethylallyl diphosphate (DMAPP).</text>
</comment>
<feature type="domain" description="FMN-dependent dehydrogenase" evidence="12">
    <location>
        <begin position="150"/>
        <end position="325"/>
    </location>
</feature>
<evidence type="ECO:0000256" key="10">
    <source>
        <dbReference type="ARBA" id="ARBA00025810"/>
    </source>
</evidence>
<evidence type="ECO:0000256" key="3">
    <source>
        <dbReference type="ARBA" id="ARBA00022630"/>
    </source>
</evidence>
<dbReference type="CDD" id="cd02811">
    <property type="entry name" value="IDI-2_FMN"/>
    <property type="match status" value="1"/>
</dbReference>
<dbReference type="Gene3D" id="3.20.20.70">
    <property type="entry name" value="Aldolase class I"/>
    <property type="match status" value="1"/>
</dbReference>
<sequence length="349" mass="38295">MNPHSHRKDEHVFIAEKLYEAQSRNGLEQIKLFPNNLPEIAWNEVDMTTTLAGIRIPAPFFINAMSGGSPATAKLNEKLAIAAAATGIPMATGSESIGLKLPEVESSFSIVRQTIPNGIVLGNLGADHDFKDAKRAVALLKADILEIHLNAAQEIVMPEGDRNLKWRKNLKEITSKMNVPILVKEVGFGISPRSLHQLEHLGIKYVDLSGRGGTNFAKIENQRRHAKDFSLLDNFGLTTAETLIASRPFQGKFSFTASGGIRDALDIIKCLVLGADNVGISGLFLHTVLKKNSAGLIDLIEQLKHQVQALMVLLGCHTIAELRHAAFTLGPELYAFQKQLQDQQKEKEM</sequence>
<accession>A0A023CW80</accession>
<dbReference type="Proteomes" id="UP000050961">
    <property type="component" value="Unassembled WGS sequence"/>
</dbReference>
<keyword evidence="9 11" id="KW-0413">Isomerase</keyword>
<dbReference type="EMBL" id="AYZF01000013">
    <property type="protein sequence ID" value="KRN06193.1"/>
    <property type="molecule type" value="Genomic_DNA"/>
</dbReference>
<evidence type="ECO:0000256" key="2">
    <source>
        <dbReference type="ARBA" id="ARBA00022490"/>
    </source>
</evidence>
<feature type="binding site" evidence="11">
    <location>
        <position position="123"/>
    </location>
    <ligand>
        <name>FMN</name>
        <dbReference type="ChEBI" id="CHEBI:58210"/>
    </ligand>
</feature>
<feature type="binding site" evidence="11">
    <location>
        <position position="214"/>
    </location>
    <ligand>
        <name>FMN</name>
        <dbReference type="ChEBI" id="CHEBI:58210"/>
    </ligand>
</feature>
<keyword evidence="4 11" id="KW-0288">FMN</keyword>
<dbReference type="InterPro" id="IPR000262">
    <property type="entry name" value="FMN-dep_DH"/>
</dbReference>
<dbReference type="HAMAP" id="MF_00354">
    <property type="entry name" value="Idi_2"/>
    <property type="match status" value="1"/>
</dbReference>
<dbReference type="OrthoDB" id="9795032at2"/>
<keyword evidence="3 11" id="KW-0285">Flavoprotein</keyword>
<comment type="subunit">
    <text evidence="10 11">Homooctamer. Dimer of tetramers.</text>
</comment>
<comment type="caution">
    <text evidence="13">The sequence shown here is derived from an EMBL/GenBank/DDBJ whole genome shotgun (WGS) entry which is preliminary data.</text>
</comment>
<comment type="cofactor">
    <cofactor evidence="1 11">
        <name>FMN</name>
        <dbReference type="ChEBI" id="CHEBI:58210"/>
    </cofactor>
</comment>
<evidence type="ECO:0000256" key="7">
    <source>
        <dbReference type="ARBA" id="ARBA00022857"/>
    </source>
</evidence>
<keyword evidence="7 11" id="KW-0521">NADP</keyword>
<dbReference type="InterPro" id="IPR011179">
    <property type="entry name" value="IPdP_isomerase"/>
</dbReference>
<dbReference type="PIRSF" id="PIRSF003314">
    <property type="entry name" value="IPP_isomerase"/>
    <property type="match status" value="1"/>
</dbReference>
<dbReference type="STRING" id="1423806.FD15_GL001389"/>
<dbReference type="EC" id="5.3.3.2" evidence="11"/>
<dbReference type="eggNOG" id="COG1304">
    <property type="taxonomic scope" value="Bacteria"/>
</dbReference>
<dbReference type="GO" id="GO:0008299">
    <property type="term" value="P:isoprenoid biosynthetic process"/>
    <property type="evidence" value="ECO:0007669"/>
    <property type="project" value="UniProtKB-UniRule"/>
</dbReference>
<dbReference type="PANTHER" id="PTHR43665:SF1">
    <property type="entry name" value="ISOPENTENYL-DIPHOSPHATE DELTA-ISOMERASE"/>
    <property type="match status" value="1"/>
</dbReference>
<comment type="cofactor">
    <cofactor evidence="11">
        <name>NADPH</name>
        <dbReference type="ChEBI" id="CHEBI:57783"/>
    </cofactor>
</comment>
<organism evidence="13 14">
    <name type="scientific">Liquorilactobacillus sucicola DSM 21376 = JCM 15457</name>
    <dbReference type="NCBI Taxonomy" id="1423806"/>
    <lineage>
        <taxon>Bacteria</taxon>
        <taxon>Bacillati</taxon>
        <taxon>Bacillota</taxon>
        <taxon>Bacilli</taxon>
        <taxon>Lactobacillales</taxon>
        <taxon>Lactobacillaceae</taxon>
        <taxon>Liquorilactobacillus</taxon>
    </lineage>
</organism>
<evidence type="ECO:0000256" key="4">
    <source>
        <dbReference type="ARBA" id="ARBA00022643"/>
    </source>
</evidence>
<keyword evidence="5 11" id="KW-0479">Metal-binding</keyword>
<dbReference type="GO" id="GO:0004452">
    <property type="term" value="F:isopentenyl-diphosphate delta-isomerase activity"/>
    <property type="evidence" value="ECO:0007669"/>
    <property type="project" value="UniProtKB-UniRule"/>
</dbReference>
<dbReference type="GO" id="GO:0005737">
    <property type="term" value="C:cytoplasm"/>
    <property type="evidence" value="ECO:0007669"/>
    <property type="project" value="UniProtKB-SubCell"/>
</dbReference>
<feature type="binding site" evidence="11">
    <location>
        <position position="209"/>
    </location>
    <ligand>
        <name>FMN</name>
        <dbReference type="ChEBI" id="CHEBI:58210"/>
    </ligand>
</feature>
<dbReference type="GO" id="GO:0016491">
    <property type="term" value="F:oxidoreductase activity"/>
    <property type="evidence" value="ECO:0007669"/>
    <property type="project" value="InterPro"/>
</dbReference>
<dbReference type="NCBIfam" id="TIGR02151">
    <property type="entry name" value="IPP_isom_2"/>
    <property type="match status" value="1"/>
</dbReference>
<evidence type="ECO:0000256" key="6">
    <source>
        <dbReference type="ARBA" id="ARBA00022842"/>
    </source>
</evidence>
<dbReference type="RefSeq" id="WP_034988147.1">
    <property type="nucleotide sequence ID" value="NZ_AYZF01000013.1"/>
</dbReference>
<feature type="binding site" evidence="11">
    <location>
        <position position="153"/>
    </location>
    <ligand>
        <name>substrate</name>
    </ligand>
</feature>
<dbReference type="GO" id="GO:0010181">
    <property type="term" value="F:FMN binding"/>
    <property type="evidence" value="ECO:0007669"/>
    <property type="project" value="UniProtKB-UniRule"/>
</dbReference>
<keyword evidence="14" id="KW-1185">Reference proteome</keyword>
<feature type="binding site" evidence="11">
    <location>
        <begin position="260"/>
        <end position="262"/>
    </location>
    <ligand>
        <name>FMN</name>
        <dbReference type="ChEBI" id="CHEBI:58210"/>
    </ligand>
</feature>
<dbReference type="PANTHER" id="PTHR43665">
    <property type="entry name" value="ISOPENTENYL-DIPHOSPHATE DELTA-ISOMERASE"/>
    <property type="match status" value="1"/>
</dbReference>
<evidence type="ECO:0000256" key="1">
    <source>
        <dbReference type="ARBA" id="ARBA00001917"/>
    </source>
</evidence>
<dbReference type="PATRIC" id="fig|1423806.3.peg.1409"/>
<evidence type="ECO:0000313" key="13">
    <source>
        <dbReference type="EMBL" id="KRN06193.1"/>
    </source>
</evidence>
<feature type="binding site" evidence="11">
    <location>
        <position position="184"/>
    </location>
    <ligand>
        <name>FMN</name>
        <dbReference type="ChEBI" id="CHEBI:58210"/>
    </ligand>
</feature>
<dbReference type="InterPro" id="IPR013785">
    <property type="entry name" value="Aldolase_TIM"/>
</dbReference>
<comment type="cofactor">
    <cofactor evidence="11">
        <name>Mg(2+)</name>
        <dbReference type="ChEBI" id="CHEBI:18420"/>
    </cofactor>
</comment>
<keyword evidence="2 11" id="KW-0963">Cytoplasm</keyword>
<comment type="subcellular location">
    <subcellularLocation>
        <location evidence="11">Cytoplasm</location>
    </subcellularLocation>
</comment>
<comment type="catalytic activity">
    <reaction evidence="11">
        <text>isopentenyl diphosphate = dimethylallyl diphosphate</text>
        <dbReference type="Rhea" id="RHEA:23284"/>
        <dbReference type="ChEBI" id="CHEBI:57623"/>
        <dbReference type="ChEBI" id="CHEBI:128769"/>
        <dbReference type="EC" id="5.3.3.2"/>
    </reaction>
</comment>
<name>A0A023CW80_9LACO</name>
<dbReference type="AlphaFoldDB" id="A0A023CW80"/>
<evidence type="ECO:0000256" key="11">
    <source>
        <dbReference type="HAMAP-Rule" id="MF_00354"/>
    </source>
</evidence>